<sequence>MRVSVTLDDPRSALLRDYSTVPLRVEVGQVTVFDDSDQARAAHTTPRTLLAQLVDSEYGATPPKR</sequence>
<evidence type="ECO:0000313" key="1">
    <source>
        <dbReference type="EMBL" id="GAA2657453.1"/>
    </source>
</evidence>
<dbReference type="EMBL" id="BAAATE010000006">
    <property type="protein sequence ID" value="GAA2657453.1"/>
    <property type="molecule type" value="Genomic_DNA"/>
</dbReference>
<comment type="caution">
    <text evidence="1">The sequence shown here is derived from an EMBL/GenBank/DDBJ whole genome shotgun (WGS) entry which is preliminary data.</text>
</comment>
<proteinExistence type="predicted"/>
<accession>A0ABP6E114</accession>
<reference evidence="2" key="1">
    <citation type="journal article" date="2019" name="Int. J. Syst. Evol. Microbiol.">
        <title>The Global Catalogue of Microorganisms (GCM) 10K type strain sequencing project: providing services to taxonomists for standard genome sequencing and annotation.</title>
        <authorList>
            <consortium name="The Broad Institute Genomics Platform"/>
            <consortium name="The Broad Institute Genome Sequencing Center for Infectious Disease"/>
            <person name="Wu L."/>
            <person name="Ma J."/>
        </authorList>
    </citation>
    <scope>NUCLEOTIDE SEQUENCE [LARGE SCALE GENOMIC DNA]</scope>
    <source>
        <strain evidence="2">JCM 6835</strain>
    </source>
</reference>
<evidence type="ECO:0000313" key="2">
    <source>
        <dbReference type="Proteomes" id="UP001501666"/>
    </source>
</evidence>
<name>A0ABP6E114_9ACTN</name>
<keyword evidence="2" id="KW-1185">Reference proteome</keyword>
<protein>
    <submittedName>
        <fullName evidence="1">Uncharacterized protein</fullName>
    </submittedName>
</protein>
<organism evidence="1 2">
    <name type="scientific">Nonomuraea recticatena</name>
    <dbReference type="NCBI Taxonomy" id="46178"/>
    <lineage>
        <taxon>Bacteria</taxon>
        <taxon>Bacillati</taxon>
        <taxon>Actinomycetota</taxon>
        <taxon>Actinomycetes</taxon>
        <taxon>Streptosporangiales</taxon>
        <taxon>Streptosporangiaceae</taxon>
        <taxon>Nonomuraea</taxon>
    </lineage>
</organism>
<gene>
    <name evidence="1" type="ORF">GCM10010412_028060</name>
</gene>
<dbReference type="Proteomes" id="UP001501666">
    <property type="component" value="Unassembled WGS sequence"/>
</dbReference>